<proteinExistence type="predicted"/>
<dbReference type="RefSeq" id="WP_303284194.1">
    <property type="nucleotide sequence ID" value="NZ_BAABCZ010000002.1"/>
</dbReference>
<evidence type="ECO:0000313" key="3">
    <source>
        <dbReference type="Proteomes" id="UP001176891"/>
    </source>
</evidence>
<sequence length="93" mass="10137">MKSNFFKIVLPAFALMLAITASLAFTTNDDFALEQAYIPSVNQQGQDICDESIMCSDIDNGQECTIGLGTPIQVFGLQTVQGVTKCTKTLWKP</sequence>
<dbReference type="InterPro" id="IPR045391">
    <property type="entry name" value="DUF6520"/>
</dbReference>
<dbReference type="EMBL" id="JAUOEM010000009">
    <property type="protein sequence ID" value="MDO5989531.1"/>
    <property type="molecule type" value="Genomic_DNA"/>
</dbReference>
<feature type="chain" id="PRO_5045409010" evidence="1">
    <location>
        <begin position="25"/>
        <end position="93"/>
    </location>
</feature>
<comment type="caution">
    <text evidence="2">The sequence shown here is derived from an EMBL/GenBank/DDBJ whole genome shotgun (WGS) entry which is preliminary data.</text>
</comment>
<dbReference type="Proteomes" id="UP001176891">
    <property type="component" value="Unassembled WGS sequence"/>
</dbReference>
<gene>
    <name evidence="2" type="ORF">Q4Q39_19170</name>
</gene>
<organism evidence="2 3">
    <name type="scientific">Flavivirga amylovorans</name>
    <dbReference type="NCBI Taxonomy" id="870486"/>
    <lineage>
        <taxon>Bacteria</taxon>
        <taxon>Pseudomonadati</taxon>
        <taxon>Bacteroidota</taxon>
        <taxon>Flavobacteriia</taxon>
        <taxon>Flavobacteriales</taxon>
        <taxon>Flavobacteriaceae</taxon>
        <taxon>Flavivirga</taxon>
    </lineage>
</organism>
<keyword evidence="3" id="KW-1185">Reference proteome</keyword>
<protein>
    <submittedName>
        <fullName evidence="2">DUF6520 family protein</fullName>
    </submittedName>
</protein>
<feature type="signal peptide" evidence="1">
    <location>
        <begin position="1"/>
        <end position="24"/>
    </location>
</feature>
<dbReference type="Pfam" id="PF20130">
    <property type="entry name" value="DUF6520"/>
    <property type="match status" value="1"/>
</dbReference>
<name>A0ABT8X6A5_9FLAO</name>
<accession>A0ABT8X6A5</accession>
<reference evidence="2" key="1">
    <citation type="submission" date="2023-07" db="EMBL/GenBank/DDBJ databases">
        <title>Two novel species in the genus Flavivirga.</title>
        <authorList>
            <person name="Kwon K."/>
        </authorList>
    </citation>
    <scope>NUCLEOTIDE SEQUENCE</scope>
    <source>
        <strain evidence="2">KACC 14157</strain>
    </source>
</reference>
<evidence type="ECO:0000256" key="1">
    <source>
        <dbReference type="SAM" id="SignalP"/>
    </source>
</evidence>
<keyword evidence="1" id="KW-0732">Signal</keyword>
<evidence type="ECO:0000313" key="2">
    <source>
        <dbReference type="EMBL" id="MDO5989531.1"/>
    </source>
</evidence>